<evidence type="ECO:0000256" key="1">
    <source>
        <dbReference type="SAM" id="Phobius"/>
    </source>
</evidence>
<gene>
    <name evidence="2" type="ORF">ACFOUO_09350</name>
</gene>
<keyword evidence="1" id="KW-1133">Transmembrane helix</keyword>
<feature type="transmembrane region" description="Helical" evidence="1">
    <location>
        <begin position="7"/>
        <end position="23"/>
    </location>
</feature>
<feature type="transmembrane region" description="Helical" evidence="1">
    <location>
        <begin position="29"/>
        <end position="48"/>
    </location>
</feature>
<organism evidence="2 3">
    <name type="scientific">Salinithrix halophila</name>
    <dbReference type="NCBI Taxonomy" id="1485204"/>
    <lineage>
        <taxon>Bacteria</taxon>
        <taxon>Bacillati</taxon>
        <taxon>Bacillota</taxon>
        <taxon>Bacilli</taxon>
        <taxon>Bacillales</taxon>
        <taxon>Thermoactinomycetaceae</taxon>
        <taxon>Salinithrix</taxon>
    </lineage>
</organism>
<protein>
    <submittedName>
        <fullName evidence="2">Uncharacterized protein</fullName>
    </submittedName>
</protein>
<keyword evidence="1" id="KW-0812">Transmembrane</keyword>
<evidence type="ECO:0000313" key="3">
    <source>
        <dbReference type="Proteomes" id="UP001595843"/>
    </source>
</evidence>
<dbReference type="Proteomes" id="UP001595843">
    <property type="component" value="Unassembled WGS sequence"/>
</dbReference>
<sequence>MKKVFEALTGIGVIGYLLTKLALDGEPKVLLYASAVLVAIGLLGRLVMAMMSSEEQ</sequence>
<accession>A0ABV8JI56</accession>
<keyword evidence="3" id="KW-1185">Reference proteome</keyword>
<evidence type="ECO:0000313" key="2">
    <source>
        <dbReference type="EMBL" id="MFC4077019.1"/>
    </source>
</evidence>
<keyword evidence="1" id="KW-0472">Membrane</keyword>
<proteinExistence type="predicted"/>
<name>A0ABV8JI56_9BACL</name>
<reference evidence="3" key="1">
    <citation type="journal article" date="2019" name="Int. J. Syst. Evol. Microbiol.">
        <title>The Global Catalogue of Microorganisms (GCM) 10K type strain sequencing project: providing services to taxonomists for standard genome sequencing and annotation.</title>
        <authorList>
            <consortium name="The Broad Institute Genomics Platform"/>
            <consortium name="The Broad Institute Genome Sequencing Center for Infectious Disease"/>
            <person name="Wu L."/>
            <person name="Ma J."/>
        </authorList>
    </citation>
    <scope>NUCLEOTIDE SEQUENCE [LARGE SCALE GENOMIC DNA]</scope>
    <source>
        <strain evidence="3">IBRC-M 10813</strain>
    </source>
</reference>
<dbReference type="EMBL" id="JBHSAP010000009">
    <property type="protein sequence ID" value="MFC4077019.1"/>
    <property type="molecule type" value="Genomic_DNA"/>
</dbReference>
<dbReference type="RefSeq" id="WP_380704473.1">
    <property type="nucleotide sequence ID" value="NZ_JBHSAP010000009.1"/>
</dbReference>
<comment type="caution">
    <text evidence="2">The sequence shown here is derived from an EMBL/GenBank/DDBJ whole genome shotgun (WGS) entry which is preliminary data.</text>
</comment>